<dbReference type="Pfam" id="PF00005">
    <property type="entry name" value="ABC_tran"/>
    <property type="match status" value="1"/>
</dbReference>
<dbReference type="EMBL" id="CP003333">
    <property type="protein sequence ID" value="AFL69073.1"/>
    <property type="molecule type" value="Genomic_DNA"/>
</dbReference>
<dbReference type="PROSITE" id="PS00211">
    <property type="entry name" value="ABC_TRANSPORTER_1"/>
    <property type="match status" value="1"/>
</dbReference>
<name>I3XYP9_SULBS</name>
<dbReference type="InterPro" id="IPR015853">
    <property type="entry name" value="ABC_transpr_FbpC"/>
</dbReference>
<evidence type="ECO:0000256" key="4">
    <source>
        <dbReference type="ARBA" id="ARBA00022741"/>
    </source>
</evidence>
<dbReference type="Proteomes" id="UP000006176">
    <property type="component" value="Chromosome"/>
</dbReference>
<dbReference type="InterPro" id="IPR003593">
    <property type="entry name" value="AAA+_ATPase"/>
</dbReference>
<dbReference type="InterPro" id="IPR027417">
    <property type="entry name" value="P-loop_NTPase"/>
</dbReference>
<dbReference type="STRING" id="760154.Sulba_1791"/>
<gene>
    <name evidence="10" type="ordered locus">Sulba_1791</name>
</gene>
<proteinExistence type="predicted"/>
<evidence type="ECO:0000256" key="8">
    <source>
        <dbReference type="ARBA" id="ARBA00023136"/>
    </source>
</evidence>
<dbReference type="PANTHER" id="PTHR42781">
    <property type="entry name" value="SPERMIDINE/PUTRESCINE IMPORT ATP-BINDING PROTEIN POTA"/>
    <property type="match status" value="1"/>
</dbReference>
<keyword evidence="4" id="KW-0547">Nucleotide-binding</keyword>
<dbReference type="RefSeq" id="WP_014769949.1">
    <property type="nucleotide sequence ID" value="NC_018002.1"/>
</dbReference>
<dbReference type="PROSITE" id="PS50893">
    <property type="entry name" value="ABC_TRANSPORTER_2"/>
    <property type="match status" value="1"/>
</dbReference>
<dbReference type="GO" id="GO:0016887">
    <property type="term" value="F:ATP hydrolysis activity"/>
    <property type="evidence" value="ECO:0007669"/>
    <property type="project" value="InterPro"/>
</dbReference>
<protein>
    <submittedName>
        <fullName evidence="10">ABC-type spermidine/putrescine transport system, ATPase component</fullName>
    </submittedName>
</protein>
<evidence type="ECO:0000256" key="6">
    <source>
        <dbReference type="ARBA" id="ARBA00023004"/>
    </source>
</evidence>
<dbReference type="KEGG" id="sba:Sulba_1791"/>
<dbReference type="InterPro" id="IPR017871">
    <property type="entry name" value="ABC_transporter-like_CS"/>
</dbReference>
<evidence type="ECO:0000259" key="9">
    <source>
        <dbReference type="PROSITE" id="PS50893"/>
    </source>
</evidence>
<keyword evidence="6" id="KW-0408">Iron</keyword>
<keyword evidence="1" id="KW-0813">Transport</keyword>
<reference evidence="10 11" key="1">
    <citation type="submission" date="2012-06" db="EMBL/GenBank/DDBJ databases">
        <title>Complete sequence of Sulfurospirillum barnesii SES-3.</title>
        <authorList>
            <consortium name="US DOE Joint Genome Institute"/>
            <person name="Lucas S."/>
            <person name="Han J."/>
            <person name="Lapidus A."/>
            <person name="Cheng J.-F."/>
            <person name="Goodwin L."/>
            <person name="Pitluck S."/>
            <person name="Peters L."/>
            <person name="Ovchinnikova G."/>
            <person name="Lu M."/>
            <person name="Detter J.C."/>
            <person name="Han C."/>
            <person name="Tapia R."/>
            <person name="Land M."/>
            <person name="Hauser L."/>
            <person name="Kyrpides N."/>
            <person name="Ivanova N."/>
            <person name="Pagani I."/>
            <person name="Stolz J."/>
            <person name="Arkin A."/>
            <person name="Dehal P."/>
            <person name="Oremland R."/>
            <person name="Saltikov C."/>
            <person name="Basu P."/>
            <person name="Hollibaugh J."/>
            <person name="Newman D."/>
            <person name="Stolyar S."/>
            <person name="Hazen T."/>
            <person name="Woyke T."/>
        </authorList>
    </citation>
    <scope>NUCLEOTIDE SEQUENCE [LARGE SCALE GENOMIC DNA]</scope>
    <source>
        <strain evidence="11">ATCC 700032 / DSM 10660 / SES-3</strain>
    </source>
</reference>
<evidence type="ECO:0000256" key="7">
    <source>
        <dbReference type="ARBA" id="ARBA00023065"/>
    </source>
</evidence>
<keyword evidence="8" id="KW-0472">Membrane</keyword>
<keyword evidence="2" id="KW-1003">Cell membrane</keyword>
<accession>I3XYP9</accession>
<evidence type="ECO:0000313" key="11">
    <source>
        <dbReference type="Proteomes" id="UP000006176"/>
    </source>
</evidence>
<dbReference type="OrthoDB" id="9806726at2"/>
<keyword evidence="5" id="KW-0067">ATP-binding</keyword>
<dbReference type="Gene3D" id="3.40.50.300">
    <property type="entry name" value="P-loop containing nucleotide triphosphate hydrolases"/>
    <property type="match status" value="1"/>
</dbReference>
<organism evidence="10 11">
    <name type="scientific">Sulfurospirillum barnesii (strain ATCC 700032 / DSM 10660 / SES-3)</name>
    <dbReference type="NCBI Taxonomy" id="760154"/>
    <lineage>
        <taxon>Bacteria</taxon>
        <taxon>Pseudomonadati</taxon>
        <taxon>Campylobacterota</taxon>
        <taxon>Epsilonproteobacteria</taxon>
        <taxon>Campylobacterales</taxon>
        <taxon>Sulfurospirillaceae</taxon>
        <taxon>Sulfurospirillum</taxon>
    </lineage>
</organism>
<keyword evidence="3" id="KW-0410">Iron transport</keyword>
<feature type="domain" description="ABC transporter" evidence="9">
    <location>
        <begin position="4"/>
        <end position="212"/>
    </location>
</feature>
<evidence type="ECO:0000256" key="5">
    <source>
        <dbReference type="ARBA" id="ARBA00022840"/>
    </source>
</evidence>
<dbReference type="InterPro" id="IPR003439">
    <property type="entry name" value="ABC_transporter-like_ATP-bd"/>
</dbReference>
<dbReference type="AlphaFoldDB" id="I3XYP9"/>
<dbReference type="SMART" id="SM00382">
    <property type="entry name" value="AAA"/>
    <property type="match status" value="1"/>
</dbReference>
<evidence type="ECO:0000256" key="3">
    <source>
        <dbReference type="ARBA" id="ARBA00022496"/>
    </source>
</evidence>
<dbReference type="PANTHER" id="PTHR42781:SF4">
    <property type="entry name" value="SPERMIDINE_PUTRESCINE IMPORT ATP-BINDING PROTEIN POTA"/>
    <property type="match status" value="1"/>
</dbReference>
<dbReference type="GO" id="GO:0016020">
    <property type="term" value="C:membrane"/>
    <property type="evidence" value="ECO:0007669"/>
    <property type="project" value="InterPro"/>
</dbReference>
<evidence type="ECO:0000256" key="2">
    <source>
        <dbReference type="ARBA" id="ARBA00022475"/>
    </source>
</evidence>
<dbReference type="GO" id="GO:0015408">
    <property type="term" value="F:ABC-type ferric iron transporter activity"/>
    <property type="evidence" value="ECO:0007669"/>
    <property type="project" value="InterPro"/>
</dbReference>
<dbReference type="eggNOG" id="COG3842">
    <property type="taxonomic scope" value="Bacteria"/>
</dbReference>
<keyword evidence="11" id="KW-1185">Reference proteome</keyword>
<dbReference type="InterPro" id="IPR050093">
    <property type="entry name" value="ABC_SmlMolc_Importer"/>
</dbReference>
<dbReference type="GO" id="GO:0005524">
    <property type="term" value="F:ATP binding"/>
    <property type="evidence" value="ECO:0007669"/>
    <property type="project" value="UniProtKB-KW"/>
</dbReference>
<dbReference type="CDD" id="cd03259">
    <property type="entry name" value="ABC_Carb_Solutes_like"/>
    <property type="match status" value="1"/>
</dbReference>
<evidence type="ECO:0000313" key="10">
    <source>
        <dbReference type="EMBL" id="AFL69073.1"/>
    </source>
</evidence>
<sequence length="212" mass="24103">MGYVQLENVETDFCLKDVNLSIKRGEFVVIMGHSGAGKSTILNVLAGFIEHHGKLYIDGKLFNGVPTQKREMGYLHQDIHLFPNLNVFENIAFGLRAKKYRKENIHNEVNQMLQMLKISHLATRYPKNLSGGERQRVGIARAIITKPKVLLLDEPLSSLDSKTAEEIRNELKMLHQKLELTIVYVTHNIMDTQMLAQKVVAIENGRIIDSKI</sequence>
<dbReference type="HOGENOM" id="CLU_000604_1_22_7"/>
<keyword evidence="7" id="KW-0406">Ion transport</keyword>
<dbReference type="SUPFAM" id="SSF52540">
    <property type="entry name" value="P-loop containing nucleoside triphosphate hydrolases"/>
    <property type="match status" value="1"/>
</dbReference>
<evidence type="ECO:0000256" key="1">
    <source>
        <dbReference type="ARBA" id="ARBA00022448"/>
    </source>
</evidence>
<dbReference type="PATRIC" id="fig|760154.4.peg.1789"/>